<dbReference type="InterPro" id="IPR032675">
    <property type="entry name" value="LRR_dom_sf"/>
</dbReference>
<dbReference type="Proteomes" id="UP001165122">
    <property type="component" value="Unassembled WGS sequence"/>
</dbReference>
<feature type="transmembrane region" description="Helical" evidence="2">
    <location>
        <begin position="394"/>
        <end position="412"/>
    </location>
</feature>
<evidence type="ECO:0000313" key="4">
    <source>
        <dbReference type="Proteomes" id="UP001165122"/>
    </source>
</evidence>
<dbReference type="SUPFAM" id="SSF52058">
    <property type="entry name" value="L domain-like"/>
    <property type="match status" value="1"/>
</dbReference>
<evidence type="ECO:0000256" key="2">
    <source>
        <dbReference type="SAM" id="Phobius"/>
    </source>
</evidence>
<feature type="compositionally biased region" description="Polar residues" evidence="1">
    <location>
        <begin position="8"/>
        <end position="23"/>
    </location>
</feature>
<feature type="transmembrane region" description="Helical" evidence="2">
    <location>
        <begin position="595"/>
        <end position="616"/>
    </location>
</feature>
<feature type="transmembrane region" description="Helical" evidence="2">
    <location>
        <begin position="121"/>
        <end position="138"/>
    </location>
</feature>
<dbReference type="OrthoDB" id="10363005at2759"/>
<feature type="region of interest" description="Disordered" evidence="1">
    <location>
        <begin position="1"/>
        <end position="23"/>
    </location>
</feature>
<feature type="transmembrane region" description="Helical" evidence="2">
    <location>
        <begin position="284"/>
        <end position="305"/>
    </location>
</feature>
<keyword evidence="4" id="KW-1185">Reference proteome</keyword>
<dbReference type="EMBL" id="BRXW01000480">
    <property type="protein sequence ID" value="GMH58650.1"/>
    <property type="molecule type" value="Genomic_DNA"/>
</dbReference>
<keyword evidence="2" id="KW-0472">Membrane</keyword>
<dbReference type="Gene3D" id="3.80.10.10">
    <property type="entry name" value="Ribonuclease Inhibitor"/>
    <property type="match status" value="2"/>
</dbReference>
<evidence type="ECO:0000313" key="3">
    <source>
        <dbReference type="EMBL" id="GMH58650.1"/>
    </source>
</evidence>
<dbReference type="InterPro" id="IPR026906">
    <property type="entry name" value="LRR_5"/>
</dbReference>
<feature type="transmembrane region" description="Helical" evidence="2">
    <location>
        <begin position="245"/>
        <end position="263"/>
    </location>
</feature>
<gene>
    <name evidence="3" type="ORF">TrLO_g10922</name>
</gene>
<feature type="transmembrane region" description="Helical" evidence="2">
    <location>
        <begin position="66"/>
        <end position="86"/>
    </location>
</feature>
<dbReference type="AlphaFoldDB" id="A0A9W6ZX89"/>
<accession>A0A9W6ZX89</accession>
<feature type="transmembrane region" description="Helical" evidence="2">
    <location>
        <begin position="622"/>
        <end position="643"/>
    </location>
</feature>
<dbReference type="PANTHER" id="PTHR45661">
    <property type="entry name" value="SURFACE ANTIGEN"/>
    <property type="match status" value="1"/>
</dbReference>
<keyword evidence="2" id="KW-0812">Transmembrane</keyword>
<proteinExistence type="predicted"/>
<organism evidence="3 4">
    <name type="scientific">Triparma laevis f. longispina</name>
    <dbReference type="NCBI Taxonomy" id="1714387"/>
    <lineage>
        <taxon>Eukaryota</taxon>
        <taxon>Sar</taxon>
        <taxon>Stramenopiles</taxon>
        <taxon>Ochrophyta</taxon>
        <taxon>Bolidophyceae</taxon>
        <taxon>Parmales</taxon>
        <taxon>Triparmaceae</taxon>
        <taxon>Triparma</taxon>
    </lineage>
</organism>
<name>A0A9W6ZX89_9STRA</name>
<feature type="transmembrane region" description="Helical" evidence="2">
    <location>
        <begin position="194"/>
        <end position="214"/>
    </location>
</feature>
<keyword evidence="2" id="KW-1133">Transmembrane helix</keyword>
<sequence>MPPPRRPTGSSQLKRPTGNPGDNMQHELSNKTISFDEVYTGGRLSNNSSLHSQSNWFVRLFEGVEWYRAPSILIGLIFLPVIIFNWDTAVFYRRNNDNSVQYAVKNHDVWVAKKKLLLKEFLPGALLAGISICYVYLTENFGSDGDGENFLPPAIAAVGCVPYTISAVFKAWSCRVDRSTRRARRTQQSKMVQAMNFTAWFVRLTIPIMPLLAYSCKTFFKSAADIFIGENQSENIFEKSIASEHSRYILPACTFFMLSVKLIRQEHKKLVDDMKRKTTAPFKAVLAISWALSFSSMVTNCFFVLNPTETPLYWSGMLHGVLSSFYILYHIVNFVHWWYLHKMCNQCKIVNMNFQRKRRQFESTSFLFFFSVVYLTGVHSSLSVTQIENHICRVIGYTMLCFYTLFTAFRVYKHTKKVHLILQEEALQFIDDDPDNSPYKRAMDLVIKRANADLNGYVEIPDDKKHWKSDPDETDIQKSSILQASVIKIFLVGYREKFWNYKFFTLLERTAVACMVLSVAVIIKSDENTNKTITIKNKANLETQCAGTELSTEFADYGLDADHAAWAVLGIELLGFLCSLFFTPYWNTTEDFVDIIARAVCCVLAGFAAILMSCLIPSDTGWLIVTINASGATALFIMVFSIGPVRVTRNFHHYVQAQKRSRRFHIGHTAIKEMQENNLEGITATEFRSQSLEIQMLLVRQFPHYKPFVEWLQAQVNIELNELLVLEHCCFVMGQDLAWMYCTEHGSVNGVESEGGKVTRINWAGAGFTGDVPSQISKLKKLKFVDLRFNALNGGDLVRVSCGIDSKSFLMDPDVEKTAVADCALAVGKDMKWLLEGAENEGKWPFRGVIVDAHGGKVTGINWSLSGLKGTLPLALERFKWLSEVNFSGNTMSEDLPMGLEALERRIGDKMKWGPAVTYLGTEKQFYMRADVVEVIVPDSFTEINLNAFRGCINMKKLSFGKASKLKIVKEGAFYDCQTLSEIKLPEGLDEIAESGFYNCGVTKIVIPKWCTEIGDRAFYGCRNLSEVKVPEGLKKIGKFAFADCPMLETIKLKKGTEIDDTSFAAVTNCEIIWYDDDNVFFKRASNGRMEEIEEEDFFSNSDLGNVV</sequence>
<feature type="transmembrane region" description="Helical" evidence="2">
    <location>
        <begin position="317"/>
        <end position="340"/>
    </location>
</feature>
<feature type="transmembrane region" description="Helical" evidence="2">
    <location>
        <begin position="564"/>
        <end position="583"/>
    </location>
</feature>
<dbReference type="InterPro" id="IPR053139">
    <property type="entry name" value="Surface_bspA-like"/>
</dbReference>
<feature type="transmembrane region" description="Helical" evidence="2">
    <location>
        <begin position="361"/>
        <end position="382"/>
    </location>
</feature>
<dbReference type="Pfam" id="PF13306">
    <property type="entry name" value="LRR_5"/>
    <property type="match status" value="1"/>
</dbReference>
<dbReference type="PANTHER" id="PTHR45661:SF3">
    <property type="entry name" value="IG-LIKE DOMAIN-CONTAINING PROTEIN"/>
    <property type="match status" value="1"/>
</dbReference>
<reference evidence="4" key="1">
    <citation type="journal article" date="2023" name="Commun. Biol.">
        <title>Genome analysis of Parmales, the sister group of diatoms, reveals the evolutionary specialization of diatoms from phago-mixotrophs to photoautotrophs.</title>
        <authorList>
            <person name="Ban H."/>
            <person name="Sato S."/>
            <person name="Yoshikawa S."/>
            <person name="Yamada K."/>
            <person name="Nakamura Y."/>
            <person name="Ichinomiya M."/>
            <person name="Sato N."/>
            <person name="Blanc-Mathieu R."/>
            <person name="Endo H."/>
            <person name="Kuwata A."/>
            <person name="Ogata H."/>
        </authorList>
    </citation>
    <scope>NUCLEOTIDE SEQUENCE [LARGE SCALE GENOMIC DNA]</scope>
    <source>
        <strain evidence="4">NIES 3700</strain>
    </source>
</reference>
<feature type="transmembrane region" description="Helical" evidence="2">
    <location>
        <begin position="150"/>
        <end position="173"/>
    </location>
</feature>
<protein>
    <submittedName>
        <fullName evidence="3">Uncharacterized protein</fullName>
    </submittedName>
</protein>
<comment type="caution">
    <text evidence="3">The sequence shown here is derived from an EMBL/GenBank/DDBJ whole genome shotgun (WGS) entry which is preliminary data.</text>
</comment>
<evidence type="ECO:0000256" key="1">
    <source>
        <dbReference type="SAM" id="MobiDB-lite"/>
    </source>
</evidence>